<dbReference type="EMBL" id="CP051217">
    <property type="protein sequence ID" value="QJB69477.1"/>
    <property type="molecule type" value="Genomic_DNA"/>
</dbReference>
<evidence type="ECO:0000313" key="2">
    <source>
        <dbReference type="Proteomes" id="UP000501600"/>
    </source>
</evidence>
<accession>A0A6H2DMW9</accession>
<evidence type="ECO:0000313" key="1">
    <source>
        <dbReference type="EMBL" id="QJB69477.1"/>
    </source>
</evidence>
<gene>
    <name evidence="1" type="ORF">HF685_09450</name>
</gene>
<dbReference type="Gene3D" id="3.30.70.100">
    <property type="match status" value="1"/>
</dbReference>
<sequence length="102" mass="11158">MMRIIVVFNLKDGVSAADYEAWAKTADIPGVNGLGSVEKFTVHKATGLFGSEDASPYQYVEILDITGMDPFVADISTDEFQAMAAPFQDYADNPQFILTEDL</sequence>
<dbReference type="Pfam" id="PF11639">
    <property type="entry name" value="HapK"/>
    <property type="match status" value="1"/>
</dbReference>
<organism evidence="1 2">
    <name type="scientific">Parasphingorhabdus halotolerans</name>
    <dbReference type="NCBI Taxonomy" id="2725558"/>
    <lineage>
        <taxon>Bacteria</taxon>
        <taxon>Pseudomonadati</taxon>
        <taxon>Pseudomonadota</taxon>
        <taxon>Alphaproteobacteria</taxon>
        <taxon>Sphingomonadales</taxon>
        <taxon>Sphingomonadaceae</taxon>
        <taxon>Parasphingorhabdus</taxon>
    </lineage>
</organism>
<protein>
    <submittedName>
        <fullName evidence="1">REDY-like protein HapK</fullName>
    </submittedName>
</protein>
<reference evidence="1 2" key="1">
    <citation type="submission" date="2020-04" db="EMBL/GenBank/DDBJ databases">
        <title>Genome sequence for Sphingorhabdus sp. strain M1.</title>
        <authorList>
            <person name="Park S.-J."/>
        </authorList>
    </citation>
    <scope>NUCLEOTIDE SEQUENCE [LARGE SCALE GENOMIC DNA]</scope>
    <source>
        <strain evidence="1 2">JK6</strain>
    </source>
</reference>
<dbReference type="RefSeq" id="WP_168819545.1">
    <property type="nucleotide sequence ID" value="NZ_CP051217.1"/>
</dbReference>
<dbReference type="KEGG" id="phao:HF685_09450"/>
<dbReference type="AlphaFoldDB" id="A0A6H2DMW9"/>
<name>A0A6H2DMW9_9SPHN</name>
<keyword evidence="2" id="KW-1185">Reference proteome</keyword>
<dbReference type="InterPro" id="IPR021667">
    <property type="entry name" value="HapK"/>
</dbReference>
<dbReference type="Proteomes" id="UP000501600">
    <property type="component" value="Chromosome"/>
</dbReference>
<proteinExistence type="predicted"/>